<evidence type="ECO:0000256" key="1">
    <source>
        <dbReference type="SAM" id="MobiDB-lite"/>
    </source>
</evidence>
<sequence length="165" mass="19367">MESEKFSTKEKEMKQMEVEDTQQSTTITISKSLKKPSEKKMKIVDEVQIQKQPSNLENVKVNNEEKKENTDKTQCSQSETMQNVDEITEDEKKTLEVNTSREVSSHDTLQHVQPRVRFFDRAKEIEQSAPVDRKRHEYKTMIIVDENKNLIAENICPREVNFNSF</sequence>
<feature type="compositionally biased region" description="Basic and acidic residues" evidence="1">
    <location>
        <begin position="62"/>
        <end position="71"/>
    </location>
</feature>
<accession>A0A1I7V712</accession>
<name>A0A1I7V712_LOALO</name>
<feature type="region of interest" description="Disordered" evidence="1">
    <location>
        <begin position="55"/>
        <end position="109"/>
    </location>
</feature>
<protein>
    <submittedName>
        <fullName evidence="3">Uncharacterized protein</fullName>
    </submittedName>
</protein>
<feature type="region of interest" description="Disordered" evidence="1">
    <location>
        <begin position="1"/>
        <end position="39"/>
    </location>
</feature>
<feature type="compositionally biased region" description="Basic and acidic residues" evidence="1">
    <location>
        <begin position="1"/>
        <end position="17"/>
    </location>
</feature>
<keyword evidence="2" id="KW-1185">Reference proteome</keyword>
<feature type="compositionally biased region" description="Low complexity" evidence="1">
    <location>
        <begin position="21"/>
        <end position="31"/>
    </location>
</feature>
<dbReference type="WBParaSite" id="EN70_10579">
    <property type="protein sequence ID" value="EN70_10579"/>
    <property type="gene ID" value="EN70_10579"/>
</dbReference>
<evidence type="ECO:0000313" key="3">
    <source>
        <dbReference type="WBParaSite" id="EN70_10579"/>
    </source>
</evidence>
<proteinExistence type="predicted"/>
<dbReference type="Proteomes" id="UP000095285">
    <property type="component" value="Unassembled WGS sequence"/>
</dbReference>
<dbReference type="AlphaFoldDB" id="A0A1I7V712"/>
<feature type="compositionally biased region" description="Polar residues" evidence="1">
    <location>
        <begin position="72"/>
        <end position="85"/>
    </location>
</feature>
<evidence type="ECO:0000313" key="2">
    <source>
        <dbReference type="Proteomes" id="UP000095285"/>
    </source>
</evidence>
<reference evidence="2" key="1">
    <citation type="submission" date="2012-04" db="EMBL/GenBank/DDBJ databases">
        <title>The Genome Sequence of Loa loa.</title>
        <authorList>
            <consortium name="The Broad Institute Genome Sequencing Platform"/>
            <consortium name="Broad Institute Genome Sequencing Center for Infectious Disease"/>
            <person name="Nutman T.B."/>
            <person name="Fink D.L."/>
            <person name="Russ C."/>
            <person name="Young S."/>
            <person name="Zeng Q."/>
            <person name="Gargeya S."/>
            <person name="Alvarado L."/>
            <person name="Berlin A."/>
            <person name="Chapman S.B."/>
            <person name="Chen Z."/>
            <person name="Freedman E."/>
            <person name="Gellesch M."/>
            <person name="Goldberg J."/>
            <person name="Griggs A."/>
            <person name="Gujja S."/>
            <person name="Heilman E.R."/>
            <person name="Heiman D."/>
            <person name="Howarth C."/>
            <person name="Mehta T."/>
            <person name="Neiman D."/>
            <person name="Pearson M."/>
            <person name="Roberts A."/>
            <person name="Saif S."/>
            <person name="Shea T."/>
            <person name="Shenoy N."/>
            <person name="Sisk P."/>
            <person name="Stolte C."/>
            <person name="Sykes S."/>
            <person name="White J."/>
            <person name="Yandava C."/>
            <person name="Haas B."/>
            <person name="Henn M.R."/>
            <person name="Nusbaum C."/>
            <person name="Birren B."/>
        </authorList>
    </citation>
    <scope>NUCLEOTIDE SEQUENCE [LARGE SCALE GENOMIC DNA]</scope>
</reference>
<organism evidence="2 3">
    <name type="scientific">Loa loa</name>
    <name type="common">Eye worm</name>
    <name type="synonym">Filaria loa</name>
    <dbReference type="NCBI Taxonomy" id="7209"/>
    <lineage>
        <taxon>Eukaryota</taxon>
        <taxon>Metazoa</taxon>
        <taxon>Ecdysozoa</taxon>
        <taxon>Nematoda</taxon>
        <taxon>Chromadorea</taxon>
        <taxon>Rhabditida</taxon>
        <taxon>Spirurina</taxon>
        <taxon>Spiruromorpha</taxon>
        <taxon>Filarioidea</taxon>
        <taxon>Onchocercidae</taxon>
        <taxon>Loa</taxon>
    </lineage>
</organism>
<reference evidence="3" key="2">
    <citation type="submission" date="2016-11" db="UniProtKB">
        <authorList>
            <consortium name="WormBaseParasite"/>
        </authorList>
    </citation>
    <scope>IDENTIFICATION</scope>
</reference>